<accession>A0ACD5H1B8</accession>
<dbReference type="EMBL" id="CP182909">
    <property type="protein sequence ID" value="XPM66942.1"/>
    <property type="molecule type" value="Genomic_DNA"/>
</dbReference>
<evidence type="ECO:0000313" key="2">
    <source>
        <dbReference type="Proteomes" id="UP000095472"/>
    </source>
</evidence>
<proteinExistence type="predicted"/>
<dbReference type="Proteomes" id="UP000095472">
    <property type="component" value="Chromosome"/>
</dbReference>
<evidence type="ECO:0000313" key="1">
    <source>
        <dbReference type="EMBL" id="XPM66942.1"/>
    </source>
</evidence>
<protein>
    <submittedName>
        <fullName evidence="1">Uncharacterized protein</fullName>
    </submittedName>
</protein>
<organism evidence="1 2">
    <name type="scientific">Desertifilum tharense IPPAS B-1220</name>
    <dbReference type="NCBI Taxonomy" id="1781255"/>
    <lineage>
        <taxon>Bacteria</taxon>
        <taxon>Bacillati</taxon>
        <taxon>Cyanobacteriota</taxon>
        <taxon>Cyanophyceae</taxon>
        <taxon>Desertifilales</taxon>
        <taxon>Desertifilaceae</taxon>
        <taxon>Desertifilum</taxon>
    </lineage>
</organism>
<name>A0ACD5H1B8_9CYAN</name>
<keyword evidence="2" id="KW-1185">Reference proteome</keyword>
<sequence>MKTMQATQVKVVPLCLSFLVVGVLAAYLPHPALYPSFVQQFQTHLNQP</sequence>
<reference evidence="1 2" key="1">
    <citation type="journal article" date="2016" name="Genome Announc.">
        <title>Draft Genome Sequence of the Thermotolerant Cyanobacterium Desertifilum sp. IPPAS B-1220.</title>
        <authorList>
            <person name="Mironov K.S."/>
            <person name="Sinetova M.A."/>
            <person name="Bolatkhan K."/>
            <person name="Zayadan B.K."/>
            <person name="Ustinova V.V."/>
            <person name="Kupriyanova E.V."/>
            <person name="Skrypnik A.N."/>
            <person name="Gogoleva N.E."/>
            <person name="Gogolev Y.V."/>
            <person name="Los D.A."/>
        </authorList>
    </citation>
    <scope>NUCLEOTIDE SEQUENCE [LARGE SCALE GENOMIC DNA]</scope>
    <source>
        <strain evidence="1 2">IPPAS B-1220</strain>
    </source>
</reference>
<gene>
    <name evidence="1" type="ORF">BH720_018325</name>
</gene>